<comment type="caution">
    <text evidence="2">The sequence shown here is derived from an EMBL/GenBank/DDBJ whole genome shotgun (WGS) entry which is preliminary data.</text>
</comment>
<reference evidence="3" key="1">
    <citation type="journal article" date="2019" name="Int. J. Syst. Evol. Microbiol.">
        <title>The Global Catalogue of Microorganisms (GCM) 10K type strain sequencing project: providing services to taxonomists for standard genome sequencing and annotation.</title>
        <authorList>
            <consortium name="The Broad Institute Genomics Platform"/>
            <consortium name="The Broad Institute Genome Sequencing Center for Infectious Disease"/>
            <person name="Wu L."/>
            <person name="Ma J."/>
        </authorList>
    </citation>
    <scope>NUCLEOTIDE SEQUENCE [LARGE SCALE GENOMIC DNA]</scope>
    <source>
        <strain evidence="3">CCM 8979</strain>
    </source>
</reference>
<accession>A0ABW4D5Q2</accession>
<dbReference type="EMBL" id="JBHTOD010000004">
    <property type="protein sequence ID" value="MFD1455218.1"/>
    <property type="molecule type" value="Genomic_DNA"/>
</dbReference>
<proteinExistence type="predicted"/>
<evidence type="ECO:0008006" key="4">
    <source>
        <dbReference type="Google" id="ProtNLM"/>
    </source>
</evidence>
<dbReference type="Proteomes" id="UP001597189">
    <property type="component" value="Unassembled WGS sequence"/>
</dbReference>
<name>A0ABW4D5Q2_9LACO</name>
<keyword evidence="1" id="KW-0175">Coiled coil</keyword>
<evidence type="ECO:0000313" key="3">
    <source>
        <dbReference type="Proteomes" id="UP001597189"/>
    </source>
</evidence>
<feature type="coiled-coil region" evidence="1">
    <location>
        <begin position="1"/>
        <end position="28"/>
    </location>
</feature>
<evidence type="ECO:0000313" key="2">
    <source>
        <dbReference type="EMBL" id="MFD1455218.1"/>
    </source>
</evidence>
<evidence type="ECO:0000256" key="1">
    <source>
        <dbReference type="SAM" id="Coils"/>
    </source>
</evidence>
<sequence>MRDESVLISELESEKKNVNDKYNRLDEFIDKHGDEIKKPQLEAMKLQRTAMLIYVYSLALRMELLKQS</sequence>
<gene>
    <name evidence="2" type="ORF">ACFQ44_05900</name>
</gene>
<keyword evidence="3" id="KW-1185">Reference proteome</keyword>
<protein>
    <recommendedName>
        <fullName evidence="4">DUF2508 family protein</fullName>
    </recommendedName>
</protein>
<organism evidence="2 3">
    <name type="scientific">Levilactobacillus lanxiensis</name>
    <dbReference type="NCBI Taxonomy" id="2799568"/>
    <lineage>
        <taxon>Bacteria</taxon>
        <taxon>Bacillati</taxon>
        <taxon>Bacillota</taxon>
        <taxon>Bacilli</taxon>
        <taxon>Lactobacillales</taxon>
        <taxon>Lactobacillaceae</taxon>
        <taxon>Levilactobacillus</taxon>
    </lineage>
</organism>
<dbReference type="InterPro" id="IPR054052">
    <property type="entry name" value="Y16Q-like"/>
</dbReference>
<dbReference type="Pfam" id="PF21825">
    <property type="entry name" value="crAss001_48"/>
    <property type="match status" value="1"/>
</dbReference>
<dbReference type="RefSeq" id="WP_203644478.1">
    <property type="nucleotide sequence ID" value="NZ_BOLN01000004.1"/>
</dbReference>